<gene>
    <name evidence="6" type="ORF">FVE85_2095</name>
</gene>
<keyword evidence="2" id="KW-0349">Heme</keyword>
<dbReference type="EMBL" id="VRMN01000003">
    <property type="protein sequence ID" value="KAA8495940.1"/>
    <property type="molecule type" value="Genomic_DNA"/>
</dbReference>
<reference evidence="7" key="1">
    <citation type="journal article" date="2019" name="Nat. Commun.">
        <title>Expansion of phycobilisome linker gene families in mesophilic red algae.</title>
        <authorList>
            <person name="Lee J."/>
            <person name="Kim D."/>
            <person name="Bhattacharya D."/>
            <person name="Yoon H.S."/>
        </authorList>
    </citation>
    <scope>NUCLEOTIDE SEQUENCE [LARGE SCALE GENOMIC DNA]</scope>
    <source>
        <strain evidence="7">CCMP 1328</strain>
    </source>
</reference>
<evidence type="ECO:0000256" key="3">
    <source>
        <dbReference type="ARBA" id="ARBA00022723"/>
    </source>
</evidence>
<keyword evidence="7" id="KW-1185">Reference proteome</keyword>
<dbReference type="Pfam" id="PF01152">
    <property type="entry name" value="Bac_globin"/>
    <property type="match status" value="1"/>
</dbReference>
<accession>A0A5J4YY89</accession>
<dbReference type="InterPro" id="IPR001486">
    <property type="entry name" value="Hemoglobin_trunc"/>
</dbReference>
<evidence type="ECO:0000313" key="7">
    <source>
        <dbReference type="Proteomes" id="UP000324585"/>
    </source>
</evidence>
<keyword evidence="3" id="KW-0479">Metal-binding</keyword>
<dbReference type="GO" id="GO:0005344">
    <property type="term" value="F:oxygen carrier activity"/>
    <property type="evidence" value="ECO:0007669"/>
    <property type="project" value="InterPro"/>
</dbReference>
<evidence type="ECO:0000256" key="4">
    <source>
        <dbReference type="ARBA" id="ARBA00023004"/>
    </source>
</evidence>
<comment type="similarity">
    <text evidence="5">Belongs to the truncated hemoglobin family. Group II subfamily.</text>
</comment>
<dbReference type="SUPFAM" id="SSF46458">
    <property type="entry name" value="Globin-like"/>
    <property type="match status" value="1"/>
</dbReference>
<protein>
    <submittedName>
        <fullName evidence="6">Two-on-two hemoglobin-3</fullName>
    </submittedName>
</protein>
<sequence>MATVREYDSYIQQQTLRAELTAASVKNMKENIFPQFYEMIGDEPINQLTKEFYSRVYDDQKLASVFSSSTRSEAQSNLFAFLTELLGGPRRYTELRGKYHRLVGRHIAYNIDESAARRWLANMDEALHAVPAFAANSYLLELLLDYFSYTAYWIVFGKRTAYMKPGQPSGGNTVDTGRIW</sequence>
<dbReference type="InterPro" id="IPR012292">
    <property type="entry name" value="Globin/Proto"/>
</dbReference>
<organism evidence="6 7">
    <name type="scientific">Porphyridium purpureum</name>
    <name type="common">Red alga</name>
    <name type="synonym">Porphyridium cruentum</name>
    <dbReference type="NCBI Taxonomy" id="35688"/>
    <lineage>
        <taxon>Eukaryota</taxon>
        <taxon>Rhodophyta</taxon>
        <taxon>Bangiophyceae</taxon>
        <taxon>Porphyridiales</taxon>
        <taxon>Porphyridiaceae</taxon>
        <taxon>Porphyridium</taxon>
    </lineage>
</organism>
<dbReference type="GO" id="GO:0046872">
    <property type="term" value="F:metal ion binding"/>
    <property type="evidence" value="ECO:0007669"/>
    <property type="project" value="UniProtKB-KW"/>
</dbReference>
<comment type="caution">
    <text evidence="6">The sequence shown here is derived from an EMBL/GenBank/DDBJ whole genome shotgun (WGS) entry which is preliminary data.</text>
</comment>
<evidence type="ECO:0000256" key="1">
    <source>
        <dbReference type="ARBA" id="ARBA00022448"/>
    </source>
</evidence>
<name>A0A5J4YY89_PORPP</name>
<dbReference type="OMA" id="HMQNALD"/>
<dbReference type="InterPro" id="IPR044203">
    <property type="entry name" value="GlbO/GLB3-like"/>
</dbReference>
<proteinExistence type="inferred from homology"/>
<keyword evidence="1" id="KW-0813">Transport</keyword>
<dbReference type="Gene3D" id="1.10.490.10">
    <property type="entry name" value="Globins"/>
    <property type="match status" value="1"/>
</dbReference>
<evidence type="ECO:0000313" key="6">
    <source>
        <dbReference type="EMBL" id="KAA8495940.1"/>
    </source>
</evidence>
<dbReference type="GO" id="GO:0020037">
    <property type="term" value="F:heme binding"/>
    <property type="evidence" value="ECO:0007669"/>
    <property type="project" value="InterPro"/>
</dbReference>
<evidence type="ECO:0000256" key="2">
    <source>
        <dbReference type="ARBA" id="ARBA00022617"/>
    </source>
</evidence>
<evidence type="ECO:0000256" key="5">
    <source>
        <dbReference type="ARBA" id="ARBA00034496"/>
    </source>
</evidence>
<dbReference type="Proteomes" id="UP000324585">
    <property type="component" value="Unassembled WGS sequence"/>
</dbReference>
<keyword evidence="4" id="KW-0408">Iron</keyword>
<dbReference type="InterPro" id="IPR009050">
    <property type="entry name" value="Globin-like_sf"/>
</dbReference>
<dbReference type="PANTHER" id="PTHR47366:SF1">
    <property type="entry name" value="TWO-ON-TWO HEMOGLOBIN-3"/>
    <property type="match status" value="1"/>
</dbReference>
<dbReference type="AlphaFoldDB" id="A0A5J4YY89"/>
<dbReference type="PANTHER" id="PTHR47366">
    <property type="entry name" value="TWO-ON-TWO HEMOGLOBIN-3"/>
    <property type="match status" value="1"/>
</dbReference>
<dbReference type="GO" id="GO:0019825">
    <property type="term" value="F:oxygen binding"/>
    <property type="evidence" value="ECO:0007669"/>
    <property type="project" value="InterPro"/>
</dbReference>